<dbReference type="SUPFAM" id="SSF160631">
    <property type="entry name" value="SMI1/KNR4-like"/>
    <property type="match status" value="1"/>
</dbReference>
<protein>
    <submittedName>
        <fullName evidence="2">SMI1/KNR4 family protein</fullName>
    </submittedName>
</protein>
<proteinExistence type="predicted"/>
<accession>A0A2W0EBT0</accession>
<dbReference type="Pfam" id="PF09346">
    <property type="entry name" value="SMI1_KNR4"/>
    <property type="match status" value="1"/>
</dbReference>
<name>A0A2W0EBT0_PSEJE</name>
<dbReference type="InterPro" id="IPR018958">
    <property type="entry name" value="Knr4/Smi1-like_dom"/>
</dbReference>
<dbReference type="Proteomes" id="UP000247437">
    <property type="component" value="Unassembled WGS sequence"/>
</dbReference>
<feature type="domain" description="Knr4/Smi1-like" evidence="1">
    <location>
        <begin position="9"/>
        <end position="154"/>
    </location>
</feature>
<evidence type="ECO:0000313" key="3">
    <source>
        <dbReference type="Proteomes" id="UP000247437"/>
    </source>
</evidence>
<dbReference type="AlphaFoldDB" id="A0A2W0EBT0"/>
<gene>
    <name evidence="2" type="ORF">CRX42_30895</name>
</gene>
<evidence type="ECO:0000313" key="2">
    <source>
        <dbReference type="EMBL" id="PYY66710.1"/>
    </source>
</evidence>
<organism evidence="2 3">
    <name type="scientific">Pseudomonas jessenii</name>
    <dbReference type="NCBI Taxonomy" id="77298"/>
    <lineage>
        <taxon>Bacteria</taxon>
        <taxon>Pseudomonadati</taxon>
        <taxon>Pseudomonadota</taxon>
        <taxon>Gammaproteobacteria</taxon>
        <taxon>Pseudomonadales</taxon>
        <taxon>Pseudomonadaceae</taxon>
        <taxon>Pseudomonas</taxon>
    </lineage>
</organism>
<reference evidence="2 3" key="1">
    <citation type="journal article" date="2018" name="Appl. Microbiol. Biotechnol.">
        <title>Characterization of the caprolactam degradation pathway in Pseudomonas jessenii using mass spectrometry-based proteomics.</title>
        <authorList>
            <person name="Otzen M."/>
            <person name="Palacio C."/>
            <person name="Janssen D.B."/>
        </authorList>
    </citation>
    <scope>NUCLEOTIDE SEQUENCE [LARGE SCALE GENOMIC DNA]</scope>
    <source>
        <strain evidence="2 3">GO3</strain>
    </source>
</reference>
<comment type="caution">
    <text evidence="2">The sequence shown here is derived from an EMBL/GenBank/DDBJ whole genome shotgun (WGS) entry which is preliminary data.</text>
</comment>
<dbReference type="RefSeq" id="WP_110662768.1">
    <property type="nucleotide sequence ID" value="NZ_PDLL01000730.1"/>
</dbReference>
<dbReference type="Gene3D" id="3.40.1580.10">
    <property type="entry name" value="SMI1/KNR4-like"/>
    <property type="match status" value="1"/>
</dbReference>
<sequence>MPVVYKSGLKSADVDYIEVEISRRFPVGYRDFLCKMNGFYLTAPDYAQIPLSSVDEGVISFDRLFGLLPEEDCNDVICFNREFIDELDFLDEAVAIGEDGGGNPFVMVGKLGEKGVYYWDRTHLHESDLTNYFDIPEQNDCGNLFFVSGSFVEFYDLIIKCVGGAPVFIEDI</sequence>
<dbReference type="OrthoDB" id="4103969at2"/>
<dbReference type="InterPro" id="IPR037883">
    <property type="entry name" value="Knr4/Smi1-like_sf"/>
</dbReference>
<evidence type="ECO:0000259" key="1">
    <source>
        <dbReference type="Pfam" id="PF09346"/>
    </source>
</evidence>
<dbReference type="EMBL" id="PDLL01000730">
    <property type="protein sequence ID" value="PYY66710.1"/>
    <property type="molecule type" value="Genomic_DNA"/>
</dbReference>